<name>A0ABR2M209_9ASPA</name>
<comment type="similarity">
    <text evidence="1 3">Belongs to the glycosyl hydrolase 1 family.</text>
</comment>
<sequence length="584" mass="65950">MALSLGCRRGMVTTVPPMPPNLKISAYKKSSAGRRRISTTFVRCSSETGRSNVHAGLPPDFKFGVASSSYQVEGATKEGGRGLSNWDAFCQQYPEKIADGSNGDPGAGSYWLYKDDVKHLVELGVDVYRFSISWSRILPNGRGKPNKEGIQYYSNLIQELLDHGIQPFVTLFHWDVPQKLEDEYGGFLGRQIVDDFRHFVDICFSEFGDKVKHWITMNEPLTFTASGYALGIYPPGHCTPNLTYEGQNYECPVGDSLTEPYIVGHNILLAHAEAVQLYKDTYKAKQGGKVGITLVTNWFEPYDSSPLNVEAQQRALESNLGWFLDPLKFGDYPFSMRSLARDRLPKFTAEESEKLKGSYDFIGLNYYTARYARNIGFDINYEPKIYQDDARFDSLVDKNGIPIGYAQENSWVNVYPNGLKELLLYVKNRYDNPEIYITENGVMQLNNNTNNNTNNNPPATNSTEISNKIAEAKELNDIYRAQYLASHIQELVEAIRSGSKVRGYFVWSLLDSFEWNFGYTSKFGFYYINSNKNSTNKEKPAADLTRIPKHSANWFKWFIAVANSPVVTLTNDQPPASTKGQDVA</sequence>
<dbReference type="InterPro" id="IPR033132">
    <property type="entry name" value="GH_1_N_CS"/>
</dbReference>
<organism evidence="4 5">
    <name type="scientific">Platanthera guangdongensis</name>
    <dbReference type="NCBI Taxonomy" id="2320717"/>
    <lineage>
        <taxon>Eukaryota</taxon>
        <taxon>Viridiplantae</taxon>
        <taxon>Streptophyta</taxon>
        <taxon>Embryophyta</taxon>
        <taxon>Tracheophyta</taxon>
        <taxon>Spermatophyta</taxon>
        <taxon>Magnoliopsida</taxon>
        <taxon>Liliopsida</taxon>
        <taxon>Asparagales</taxon>
        <taxon>Orchidaceae</taxon>
        <taxon>Orchidoideae</taxon>
        <taxon>Orchideae</taxon>
        <taxon>Orchidinae</taxon>
        <taxon>Platanthera</taxon>
    </lineage>
</organism>
<protein>
    <submittedName>
        <fullName evidence="4">Beta-glucosidase 13</fullName>
    </submittedName>
</protein>
<dbReference type="InterPro" id="IPR001360">
    <property type="entry name" value="Glyco_hydro_1"/>
</dbReference>
<dbReference type="PANTHER" id="PTHR10353">
    <property type="entry name" value="GLYCOSYL HYDROLASE"/>
    <property type="match status" value="1"/>
</dbReference>
<reference evidence="4 5" key="1">
    <citation type="journal article" date="2022" name="Nat. Plants">
        <title>Genomes of leafy and leafless Platanthera orchids illuminate the evolution of mycoheterotrophy.</title>
        <authorList>
            <person name="Li M.H."/>
            <person name="Liu K.W."/>
            <person name="Li Z."/>
            <person name="Lu H.C."/>
            <person name="Ye Q.L."/>
            <person name="Zhang D."/>
            <person name="Wang J.Y."/>
            <person name="Li Y.F."/>
            <person name="Zhong Z.M."/>
            <person name="Liu X."/>
            <person name="Yu X."/>
            <person name="Liu D.K."/>
            <person name="Tu X.D."/>
            <person name="Liu B."/>
            <person name="Hao Y."/>
            <person name="Liao X.Y."/>
            <person name="Jiang Y.T."/>
            <person name="Sun W.H."/>
            <person name="Chen J."/>
            <person name="Chen Y.Q."/>
            <person name="Ai Y."/>
            <person name="Zhai J.W."/>
            <person name="Wu S.S."/>
            <person name="Zhou Z."/>
            <person name="Hsiao Y.Y."/>
            <person name="Wu W.L."/>
            <person name="Chen Y.Y."/>
            <person name="Lin Y.F."/>
            <person name="Hsu J.L."/>
            <person name="Li C.Y."/>
            <person name="Wang Z.W."/>
            <person name="Zhao X."/>
            <person name="Zhong W.Y."/>
            <person name="Ma X.K."/>
            <person name="Ma L."/>
            <person name="Huang J."/>
            <person name="Chen G.Z."/>
            <person name="Huang M.Z."/>
            <person name="Huang L."/>
            <person name="Peng D.H."/>
            <person name="Luo Y.B."/>
            <person name="Zou S.Q."/>
            <person name="Chen S.P."/>
            <person name="Lan S."/>
            <person name="Tsai W.C."/>
            <person name="Van de Peer Y."/>
            <person name="Liu Z.J."/>
        </authorList>
    </citation>
    <scope>NUCLEOTIDE SEQUENCE [LARGE SCALE GENOMIC DNA]</scope>
    <source>
        <strain evidence="4">Lor288</strain>
    </source>
</reference>
<dbReference type="Gene3D" id="3.20.20.80">
    <property type="entry name" value="Glycosidases"/>
    <property type="match status" value="1"/>
</dbReference>
<evidence type="ECO:0000256" key="1">
    <source>
        <dbReference type="ARBA" id="ARBA00010838"/>
    </source>
</evidence>
<dbReference type="Pfam" id="PF00232">
    <property type="entry name" value="Glyco_hydro_1"/>
    <property type="match status" value="1"/>
</dbReference>
<comment type="caution">
    <text evidence="4">The sequence shown here is derived from an EMBL/GenBank/DDBJ whole genome shotgun (WGS) entry which is preliminary data.</text>
</comment>
<dbReference type="PROSITE" id="PS00653">
    <property type="entry name" value="GLYCOSYL_HYDROL_F1_2"/>
    <property type="match status" value="1"/>
</dbReference>
<dbReference type="InterPro" id="IPR017853">
    <property type="entry name" value="GH"/>
</dbReference>
<dbReference type="Proteomes" id="UP001412067">
    <property type="component" value="Unassembled WGS sequence"/>
</dbReference>
<dbReference type="SUPFAM" id="SSF51445">
    <property type="entry name" value="(Trans)glycosidases"/>
    <property type="match status" value="1"/>
</dbReference>
<evidence type="ECO:0000256" key="2">
    <source>
        <dbReference type="ARBA" id="ARBA00022801"/>
    </source>
</evidence>
<keyword evidence="5" id="KW-1185">Reference proteome</keyword>
<dbReference type="PRINTS" id="PR00131">
    <property type="entry name" value="GLHYDRLASE1"/>
</dbReference>
<gene>
    <name evidence="4" type="primary">BGLU13</name>
    <name evidence="4" type="ORF">KSP40_PGU002492</name>
</gene>
<accession>A0ABR2M209</accession>
<dbReference type="EMBL" id="JBBWWR010000013">
    <property type="protein sequence ID" value="KAK8956368.1"/>
    <property type="molecule type" value="Genomic_DNA"/>
</dbReference>
<proteinExistence type="inferred from homology"/>
<keyword evidence="2" id="KW-0378">Hydrolase</keyword>
<evidence type="ECO:0000313" key="4">
    <source>
        <dbReference type="EMBL" id="KAK8956368.1"/>
    </source>
</evidence>
<evidence type="ECO:0000313" key="5">
    <source>
        <dbReference type="Proteomes" id="UP001412067"/>
    </source>
</evidence>
<dbReference type="PANTHER" id="PTHR10353:SF154">
    <property type="entry name" value="BETA-GLUCOSIDASE 9-RELATED"/>
    <property type="match status" value="1"/>
</dbReference>
<evidence type="ECO:0000256" key="3">
    <source>
        <dbReference type="RuleBase" id="RU003690"/>
    </source>
</evidence>